<accession>A0A0C9SNR8</accession>
<reference evidence="1 2" key="1">
    <citation type="submission" date="2014-06" db="EMBL/GenBank/DDBJ databases">
        <authorList>
            <consortium name="DOE Joint Genome Institute"/>
            <person name="Kuo A."/>
            <person name="Kohler A."/>
            <person name="Nagy L.G."/>
            <person name="Floudas D."/>
            <person name="Copeland A."/>
            <person name="Barry K.W."/>
            <person name="Cichocki N."/>
            <person name="Veneault-Fourrey C."/>
            <person name="LaButti K."/>
            <person name="Lindquist E.A."/>
            <person name="Lipzen A."/>
            <person name="Lundell T."/>
            <person name="Morin E."/>
            <person name="Murat C."/>
            <person name="Sun H."/>
            <person name="Tunlid A."/>
            <person name="Henrissat B."/>
            <person name="Grigoriev I.V."/>
            <person name="Hibbett D.S."/>
            <person name="Martin F."/>
            <person name="Nordberg H.P."/>
            <person name="Cantor M.N."/>
            <person name="Hua S.X."/>
        </authorList>
    </citation>
    <scope>NUCLEOTIDE SEQUENCE [LARGE SCALE GENOMIC DNA]</scope>
    <source>
        <strain evidence="1 2">ATCC 200175</strain>
    </source>
</reference>
<proteinExistence type="predicted"/>
<name>A0A0C9SNR8_PAXIN</name>
<dbReference type="AlphaFoldDB" id="A0A0C9SNR8"/>
<feature type="non-terminal residue" evidence="1">
    <location>
        <position position="1"/>
    </location>
</feature>
<keyword evidence="2" id="KW-1185">Reference proteome</keyword>
<dbReference type="HOGENOM" id="CLU_1212302_0_0_1"/>
<evidence type="ECO:0000313" key="1">
    <source>
        <dbReference type="EMBL" id="KIJ08369.1"/>
    </source>
</evidence>
<dbReference type="Proteomes" id="UP000053647">
    <property type="component" value="Unassembled WGS sequence"/>
</dbReference>
<evidence type="ECO:0000313" key="2">
    <source>
        <dbReference type="Proteomes" id="UP000053647"/>
    </source>
</evidence>
<sequence length="229" mass="26061">LFTVRLQASSIDGLTIPPLRAAYILQYKNGLIGKHFKALQQLAFSTSAIPSELFRSTGELGAMLWYHEIDNMDTYLEDLSILVVNLLDIWAEIDPKRIFVKVKLHILTHLMENIRRHGPAILFSTEVFECFNAVFRMCSVFSNHLAASRDIAWSFADMEHFKHMISGGWWRLGRATAGGDVPDTYVSASPLVTTYFADTQIQRRLGLKNEAALIPGMKTHTLHRVYHHF</sequence>
<dbReference type="OrthoDB" id="2791548at2759"/>
<dbReference type="PANTHER" id="PTHR31912">
    <property type="entry name" value="IP13529P"/>
    <property type="match status" value="1"/>
</dbReference>
<reference evidence="2" key="2">
    <citation type="submission" date="2015-01" db="EMBL/GenBank/DDBJ databases">
        <title>Evolutionary Origins and Diversification of the Mycorrhizal Mutualists.</title>
        <authorList>
            <consortium name="DOE Joint Genome Institute"/>
            <consortium name="Mycorrhizal Genomics Consortium"/>
            <person name="Kohler A."/>
            <person name="Kuo A."/>
            <person name="Nagy L.G."/>
            <person name="Floudas D."/>
            <person name="Copeland A."/>
            <person name="Barry K.W."/>
            <person name="Cichocki N."/>
            <person name="Veneault-Fourrey C."/>
            <person name="LaButti K."/>
            <person name="Lindquist E.A."/>
            <person name="Lipzen A."/>
            <person name="Lundell T."/>
            <person name="Morin E."/>
            <person name="Murat C."/>
            <person name="Riley R."/>
            <person name="Ohm R."/>
            <person name="Sun H."/>
            <person name="Tunlid A."/>
            <person name="Henrissat B."/>
            <person name="Grigoriev I.V."/>
            <person name="Hibbett D.S."/>
            <person name="Martin F."/>
        </authorList>
    </citation>
    <scope>NUCLEOTIDE SEQUENCE [LARGE SCALE GENOMIC DNA]</scope>
    <source>
        <strain evidence="2">ATCC 200175</strain>
    </source>
</reference>
<dbReference type="PANTHER" id="PTHR31912:SF34">
    <property type="entry name" value="NOTOCHORD-RELATED PROTEIN"/>
    <property type="match status" value="1"/>
</dbReference>
<dbReference type="EMBL" id="KN819637">
    <property type="protein sequence ID" value="KIJ08369.1"/>
    <property type="molecule type" value="Genomic_DNA"/>
</dbReference>
<organism evidence="1 2">
    <name type="scientific">Paxillus involutus ATCC 200175</name>
    <dbReference type="NCBI Taxonomy" id="664439"/>
    <lineage>
        <taxon>Eukaryota</taxon>
        <taxon>Fungi</taxon>
        <taxon>Dikarya</taxon>
        <taxon>Basidiomycota</taxon>
        <taxon>Agaricomycotina</taxon>
        <taxon>Agaricomycetes</taxon>
        <taxon>Agaricomycetidae</taxon>
        <taxon>Boletales</taxon>
        <taxon>Paxilineae</taxon>
        <taxon>Paxillaceae</taxon>
        <taxon>Paxillus</taxon>
    </lineage>
</organism>
<gene>
    <name evidence="1" type="ORF">PAXINDRAFT_88937</name>
</gene>
<protein>
    <submittedName>
        <fullName evidence="1">Uncharacterized protein</fullName>
    </submittedName>
</protein>